<dbReference type="InterPro" id="IPR006119">
    <property type="entry name" value="Resolv_N"/>
</dbReference>
<dbReference type="EMBL" id="JABBKX010000014">
    <property type="protein sequence ID" value="NMJ44301.1"/>
    <property type="molecule type" value="Genomic_DNA"/>
</dbReference>
<proteinExistence type="predicted"/>
<dbReference type="SUPFAM" id="SSF53041">
    <property type="entry name" value="Resolvase-like"/>
    <property type="match status" value="1"/>
</dbReference>
<dbReference type="Pfam" id="PF00239">
    <property type="entry name" value="Resolvase"/>
    <property type="match status" value="1"/>
</dbReference>
<dbReference type="InterPro" id="IPR038109">
    <property type="entry name" value="DNA_bind_recomb_sf"/>
</dbReference>
<dbReference type="Pfam" id="PF07508">
    <property type="entry name" value="Recombinase"/>
    <property type="match status" value="1"/>
</dbReference>
<name>A0A848EIU0_9PROT</name>
<dbReference type="AlphaFoldDB" id="A0A848EIU0"/>
<reference evidence="3 4" key="1">
    <citation type="submission" date="2020-03" db="EMBL/GenBank/DDBJ databases">
        <authorList>
            <person name="Sun Q."/>
        </authorList>
    </citation>
    <scope>NUCLEOTIDE SEQUENCE [LARGE SCALE GENOMIC DNA]</scope>
    <source>
        <strain evidence="3 4">JC162</strain>
    </source>
</reference>
<feature type="domain" description="Resolvase/invertase-type recombinase catalytic" evidence="1">
    <location>
        <begin position="17"/>
        <end position="169"/>
    </location>
</feature>
<dbReference type="PROSITE" id="PS51737">
    <property type="entry name" value="RECOMBINASE_DNA_BIND"/>
    <property type="match status" value="1"/>
</dbReference>
<evidence type="ECO:0000259" key="2">
    <source>
        <dbReference type="PROSITE" id="PS51737"/>
    </source>
</evidence>
<dbReference type="SMART" id="SM00857">
    <property type="entry name" value="Resolvase"/>
    <property type="match status" value="1"/>
</dbReference>
<evidence type="ECO:0000313" key="4">
    <source>
        <dbReference type="Proteomes" id="UP000548582"/>
    </source>
</evidence>
<dbReference type="CDD" id="cd03768">
    <property type="entry name" value="SR_ResInv"/>
    <property type="match status" value="1"/>
</dbReference>
<organism evidence="3 4">
    <name type="scientific">Neoroseomonas marina</name>
    <dbReference type="NCBI Taxonomy" id="1232220"/>
    <lineage>
        <taxon>Bacteria</taxon>
        <taxon>Pseudomonadati</taxon>
        <taxon>Pseudomonadota</taxon>
        <taxon>Alphaproteobacteria</taxon>
        <taxon>Acetobacterales</taxon>
        <taxon>Acetobacteraceae</taxon>
        <taxon>Neoroseomonas</taxon>
    </lineage>
</organism>
<dbReference type="InterPro" id="IPR050639">
    <property type="entry name" value="SSR_resolvase"/>
</dbReference>
<sequence length="584" mass="64284">MRSRRTSGQPAPRTGLRCAIYTRKSSEEGLEQEFNSLDAQREACEAYIRSQRHEGWNLLSARYDDGGLSGGSMNRPALQRLLADVASGRVDLVVVYKVDRLTRSLSDFAKIVEVLDGHSASFVSVTQQFNTTTSMGRLTLNMLLSFAQFEREVTGERIRDKIAASKRKGMWMGGSVPLGYEVGDRKLVVHQVEAERVRSIYRAYLDLGTVRLVQQHLAEKGIAGKGGRYLARGALFHLLQNRVYRGEVTHRGNVYPGEHEAIVDAELWEAVQQGLAESRADRRLGGNASYPSLLAGMAADATGEPMVPTHANKWGRRYRYYVSNRLITETREDHADALRVPAAALERVVIGRITRLLSDGSELLSAMRSAGALPTEAAQQRRMLEAAGKLARRWHQQGHAVQREILLALRAEMTVQRHEITIHLASCGLLAVLAGKGGSAAIAIDKRNDDGNGRGNGEDRHLLRITLIEPVSLRRAGREMALLVGSTFAADRSDPSLARLIAMAWALREALVSSTAPSLTAVAAEQGISQSYATRLVRLAWLAPDIVEAILGGCQPTNLTASRLMQDTRIPTDWQDQRRALGFV</sequence>
<evidence type="ECO:0000313" key="3">
    <source>
        <dbReference type="EMBL" id="NMJ44301.1"/>
    </source>
</evidence>
<dbReference type="PANTHER" id="PTHR30461:SF23">
    <property type="entry name" value="DNA RECOMBINASE-RELATED"/>
    <property type="match status" value="1"/>
</dbReference>
<gene>
    <name evidence="3" type="ORF">GWK16_23840</name>
</gene>
<dbReference type="Gene3D" id="3.90.1750.20">
    <property type="entry name" value="Putative Large Serine Recombinase, Chain B, Domain 2"/>
    <property type="match status" value="1"/>
</dbReference>
<comment type="caution">
    <text evidence="3">The sequence shown here is derived from an EMBL/GenBank/DDBJ whole genome shotgun (WGS) entry which is preliminary data.</text>
</comment>
<dbReference type="Gene3D" id="3.40.50.1390">
    <property type="entry name" value="Resolvase, N-terminal catalytic domain"/>
    <property type="match status" value="1"/>
</dbReference>
<dbReference type="PROSITE" id="PS51736">
    <property type="entry name" value="RECOMBINASES_3"/>
    <property type="match status" value="1"/>
</dbReference>
<feature type="domain" description="Recombinase" evidence="2">
    <location>
        <begin position="177"/>
        <end position="281"/>
    </location>
</feature>
<evidence type="ECO:0000259" key="1">
    <source>
        <dbReference type="PROSITE" id="PS51736"/>
    </source>
</evidence>
<dbReference type="Proteomes" id="UP000548582">
    <property type="component" value="Unassembled WGS sequence"/>
</dbReference>
<dbReference type="GO" id="GO:0003677">
    <property type="term" value="F:DNA binding"/>
    <property type="evidence" value="ECO:0007669"/>
    <property type="project" value="InterPro"/>
</dbReference>
<dbReference type="InterPro" id="IPR011109">
    <property type="entry name" value="DNA_bind_recombinase_dom"/>
</dbReference>
<keyword evidence="4" id="KW-1185">Reference proteome</keyword>
<protein>
    <submittedName>
        <fullName evidence="3">Recombinase family protein</fullName>
    </submittedName>
</protein>
<accession>A0A848EIU0</accession>
<dbReference type="GO" id="GO:0000150">
    <property type="term" value="F:DNA strand exchange activity"/>
    <property type="evidence" value="ECO:0007669"/>
    <property type="project" value="InterPro"/>
</dbReference>
<dbReference type="InterPro" id="IPR036162">
    <property type="entry name" value="Resolvase-like_N_sf"/>
</dbReference>
<dbReference type="PANTHER" id="PTHR30461">
    <property type="entry name" value="DNA-INVERTASE FROM LAMBDOID PROPHAGE"/>
    <property type="match status" value="1"/>
</dbReference>